<evidence type="ECO:0000313" key="7">
    <source>
        <dbReference type="EMBL" id="AAB90448.1"/>
    </source>
</evidence>
<dbReference type="KEGG" id="afu:AF_0793"/>
<keyword evidence="8" id="KW-1185">Reference proteome</keyword>
<dbReference type="PaxDb" id="224325-AF_0793"/>
<evidence type="ECO:0000256" key="4">
    <source>
        <dbReference type="ARBA" id="ARBA00023136"/>
    </source>
</evidence>
<feature type="transmembrane region" description="Helical" evidence="5">
    <location>
        <begin position="112"/>
        <end position="130"/>
    </location>
</feature>
<dbReference type="HOGENOM" id="CLU_1275312_0_0_2"/>
<dbReference type="InterPro" id="IPR006977">
    <property type="entry name" value="Yip1_dom"/>
</dbReference>
<dbReference type="EMBL" id="AE000782">
    <property type="protein sequence ID" value="AAB90448.1"/>
    <property type="molecule type" value="Genomic_DNA"/>
</dbReference>
<dbReference type="OrthoDB" id="116519at2157"/>
<proteinExistence type="predicted"/>
<dbReference type="EnsemblBacteria" id="AAB90448">
    <property type="protein sequence ID" value="AAB90448"/>
    <property type="gene ID" value="AF_0793"/>
</dbReference>
<feature type="transmembrane region" description="Helical" evidence="5">
    <location>
        <begin position="150"/>
        <end position="168"/>
    </location>
</feature>
<feature type="transmembrane region" description="Helical" evidence="5">
    <location>
        <begin position="75"/>
        <end position="100"/>
    </location>
</feature>
<dbReference type="Proteomes" id="UP000002199">
    <property type="component" value="Chromosome"/>
</dbReference>
<evidence type="ECO:0000259" key="6">
    <source>
        <dbReference type="Pfam" id="PF04893"/>
    </source>
</evidence>
<dbReference type="GeneID" id="1484011"/>
<evidence type="ECO:0000256" key="1">
    <source>
        <dbReference type="ARBA" id="ARBA00004141"/>
    </source>
</evidence>
<accession>O29465</accession>
<feature type="transmembrane region" description="Helical" evidence="5">
    <location>
        <begin position="180"/>
        <end position="200"/>
    </location>
</feature>
<name>O29465_ARCFU</name>
<dbReference type="GO" id="GO:0016020">
    <property type="term" value="C:membrane"/>
    <property type="evidence" value="ECO:0007669"/>
    <property type="project" value="UniProtKB-SubCell"/>
</dbReference>
<gene>
    <name evidence="7" type="ordered locus">AF_0793</name>
</gene>
<evidence type="ECO:0000256" key="3">
    <source>
        <dbReference type="ARBA" id="ARBA00022989"/>
    </source>
</evidence>
<sequence length="207" mass="22686">MEVITNPDSFLRKRLERGFGEALAVVVIAALLSSLASYIVAPMVLEAVREQIAEVGTLTEEQIKAMLQITYYGMLITPFFTTLIFWILISGILHILSAVFGGEGSFSNLAKLVAYSYISVIVLSPISIYLSYETSQQMLYGIKSSLLPNTILGVATALWQAVYWTFAVKNARNLNLKYSAIVAGIVFTGYFLLTASSLIFSSLSETP</sequence>
<keyword evidence="3 5" id="KW-1133">Transmembrane helix</keyword>
<dbReference type="PIR" id="A69349">
    <property type="entry name" value="A69349"/>
</dbReference>
<dbReference type="AlphaFoldDB" id="O29465"/>
<feature type="transmembrane region" description="Helical" evidence="5">
    <location>
        <begin position="22"/>
        <end position="41"/>
    </location>
</feature>
<dbReference type="Pfam" id="PF04893">
    <property type="entry name" value="Yip1"/>
    <property type="match status" value="1"/>
</dbReference>
<feature type="domain" description="Yip1" evidence="6">
    <location>
        <begin position="1"/>
        <end position="194"/>
    </location>
</feature>
<reference evidence="7 8" key="1">
    <citation type="journal article" date="1997" name="Nature">
        <title>The complete genome sequence of the hyperthermophilic, sulphate-reducing archaeon Archaeoglobus fulgidus.</title>
        <authorList>
            <person name="Klenk H.P."/>
            <person name="Clayton R.A."/>
            <person name="Tomb J."/>
            <person name="White O."/>
            <person name="Nelson K.E."/>
            <person name="Ketchum K.A."/>
            <person name="Dodson R.J."/>
            <person name="Gwinn M."/>
            <person name="Hickey E.K."/>
            <person name="Peterson J.D."/>
            <person name="Richardson D.L."/>
            <person name="Kerlavage A.R."/>
            <person name="Graham D.E."/>
            <person name="Kyrpides N.C."/>
            <person name="Fleischmann R.D."/>
            <person name="Quackenbush J."/>
            <person name="Lee N.H."/>
            <person name="Sutton G.G."/>
            <person name="Gill S."/>
            <person name="Kirkness E.F."/>
            <person name="Dougherty B.A."/>
            <person name="McKenney K."/>
            <person name="Adams M.D."/>
            <person name="Loftus B."/>
            <person name="Peterson S."/>
            <person name="Reich C.I."/>
            <person name="McNeil L.K."/>
            <person name="Badger J.H."/>
            <person name="Glodek A."/>
            <person name="Zhou L."/>
            <person name="Overbeek R."/>
            <person name="Gocayne J.D."/>
            <person name="Weidman J.F."/>
            <person name="McDonald L."/>
            <person name="Utterback T."/>
            <person name="Cotton M.D."/>
            <person name="Spriggs T."/>
            <person name="Artiach P."/>
            <person name="Kaine B.P."/>
            <person name="Sykes S.M."/>
            <person name="Sadow P.W."/>
            <person name="D'Andrea K.P."/>
            <person name="Bowman C."/>
            <person name="Fujii C."/>
            <person name="Garland S.A."/>
            <person name="Mason T.M."/>
            <person name="Olsen G.J."/>
            <person name="Fraser C.M."/>
            <person name="Smith H.O."/>
            <person name="Woese C.R."/>
            <person name="Venter J.C."/>
        </authorList>
    </citation>
    <scope>NUCLEOTIDE SEQUENCE [LARGE SCALE GENOMIC DNA]</scope>
    <source>
        <strain evidence="8">ATCC 49558 / DSM 4304 / JCM 9628 / NBRC 100126 / VC-16</strain>
    </source>
</reference>
<comment type="subcellular location">
    <subcellularLocation>
        <location evidence="1">Membrane</location>
        <topology evidence="1">Multi-pass membrane protein</topology>
    </subcellularLocation>
</comment>
<evidence type="ECO:0000313" key="8">
    <source>
        <dbReference type="Proteomes" id="UP000002199"/>
    </source>
</evidence>
<evidence type="ECO:0000256" key="5">
    <source>
        <dbReference type="SAM" id="Phobius"/>
    </source>
</evidence>
<keyword evidence="2 5" id="KW-0812">Transmembrane</keyword>
<keyword evidence="4 5" id="KW-0472">Membrane</keyword>
<dbReference type="STRING" id="224325.AF_0793"/>
<dbReference type="PhylomeDB" id="O29465"/>
<dbReference type="eggNOG" id="arCOG02054">
    <property type="taxonomic scope" value="Archaea"/>
</dbReference>
<protein>
    <submittedName>
        <fullName evidence="7">Conserved hypothetical transmembrane protein</fullName>
    </submittedName>
</protein>
<dbReference type="RefSeq" id="WP_010878296.1">
    <property type="nucleotide sequence ID" value="NC_000917.1"/>
</dbReference>
<organism evidence="7 8">
    <name type="scientific">Archaeoglobus fulgidus (strain ATCC 49558 / DSM 4304 / JCM 9628 / NBRC 100126 / VC-16)</name>
    <dbReference type="NCBI Taxonomy" id="224325"/>
    <lineage>
        <taxon>Archaea</taxon>
        <taxon>Methanobacteriati</taxon>
        <taxon>Methanobacteriota</taxon>
        <taxon>Archaeoglobi</taxon>
        <taxon>Archaeoglobales</taxon>
        <taxon>Archaeoglobaceae</taxon>
        <taxon>Archaeoglobus</taxon>
    </lineage>
</organism>
<evidence type="ECO:0000256" key="2">
    <source>
        <dbReference type="ARBA" id="ARBA00022692"/>
    </source>
</evidence>